<evidence type="ECO:0000313" key="2">
    <source>
        <dbReference type="EMBL" id="AVP98157.1"/>
    </source>
</evidence>
<evidence type="ECO:0000256" key="1">
    <source>
        <dbReference type="SAM" id="SignalP"/>
    </source>
</evidence>
<feature type="signal peptide" evidence="1">
    <location>
        <begin position="1"/>
        <end position="23"/>
    </location>
</feature>
<protein>
    <submittedName>
        <fullName evidence="2">Uncharacterized protein</fullName>
    </submittedName>
</protein>
<keyword evidence="1" id="KW-0732">Signal</keyword>
<sequence>MNKLASQAAVLLLSLIVTTAVRAEADCNMHFTLKGWSAFYKTASGTGTVTCTNGQSAKVKIKTKGGGITFGKSTINNGKGEFSGITNINEIFGTYVEGGAHAGAAKSSNAAVMTKGDVNLAIAGTGKGWDVGVAFGKFVISRQ</sequence>
<gene>
    <name evidence="2" type="ORF">C7S18_13560</name>
</gene>
<evidence type="ECO:0000313" key="3">
    <source>
        <dbReference type="Proteomes" id="UP000241074"/>
    </source>
</evidence>
<dbReference type="KEGG" id="xba:C7S18_13560"/>
<dbReference type="Proteomes" id="UP000241074">
    <property type="component" value="Chromosome"/>
</dbReference>
<dbReference type="AlphaFoldDB" id="A0A2P1PTH7"/>
<reference evidence="2 3" key="2">
    <citation type="submission" date="2018-03" db="EMBL/GenBank/DDBJ databases">
        <authorList>
            <person name="Keele B.F."/>
        </authorList>
    </citation>
    <scope>NUCLEOTIDE SEQUENCE [LARGE SCALE GENOMIC DNA]</scope>
    <source>
        <strain evidence="2 3">D13</strain>
    </source>
</reference>
<accession>A0A2P1PTH7</accession>
<proteinExistence type="predicted"/>
<feature type="chain" id="PRO_5015171186" evidence="1">
    <location>
        <begin position="24"/>
        <end position="143"/>
    </location>
</feature>
<organism evidence="2 3">
    <name type="scientific">Ahniella affigens</name>
    <dbReference type="NCBI Taxonomy" id="2021234"/>
    <lineage>
        <taxon>Bacteria</taxon>
        <taxon>Pseudomonadati</taxon>
        <taxon>Pseudomonadota</taxon>
        <taxon>Gammaproteobacteria</taxon>
        <taxon>Lysobacterales</taxon>
        <taxon>Rhodanobacteraceae</taxon>
        <taxon>Ahniella</taxon>
    </lineage>
</organism>
<reference evidence="2 3" key="1">
    <citation type="submission" date="2018-03" db="EMBL/GenBank/DDBJ databases">
        <title>Ahniella affigens gen. nov., sp. nov., a gammaproteobacterium isolated from sandy soil near a stream.</title>
        <authorList>
            <person name="Ko Y."/>
            <person name="Kim J.-H."/>
        </authorList>
    </citation>
    <scope>NUCLEOTIDE SEQUENCE [LARGE SCALE GENOMIC DNA]</scope>
    <source>
        <strain evidence="2 3">D13</strain>
    </source>
</reference>
<dbReference type="OrthoDB" id="6024727at2"/>
<name>A0A2P1PTH7_9GAMM</name>
<dbReference type="RefSeq" id="WP_106892077.1">
    <property type="nucleotide sequence ID" value="NZ_CP027860.1"/>
</dbReference>
<keyword evidence="3" id="KW-1185">Reference proteome</keyword>
<dbReference type="EMBL" id="CP027860">
    <property type="protein sequence ID" value="AVP98157.1"/>
    <property type="molecule type" value="Genomic_DNA"/>
</dbReference>